<evidence type="ECO:0000313" key="1">
    <source>
        <dbReference type="EMBL" id="CAA9390017.1"/>
    </source>
</evidence>
<reference evidence="1" key="1">
    <citation type="submission" date="2020-02" db="EMBL/GenBank/DDBJ databases">
        <authorList>
            <person name="Meier V. D."/>
        </authorList>
    </citation>
    <scope>NUCLEOTIDE SEQUENCE</scope>
    <source>
        <strain evidence="1">AVDCRST_MAG01</strain>
    </source>
</reference>
<organism evidence="1">
    <name type="scientific">uncultured Rubrobacteraceae bacterium</name>
    <dbReference type="NCBI Taxonomy" id="349277"/>
    <lineage>
        <taxon>Bacteria</taxon>
        <taxon>Bacillati</taxon>
        <taxon>Actinomycetota</taxon>
        <taxon>Rubrobacteria</taxon>
        <taxon>Rubrobacterales</taxon>
        <taxon>Rubrobacteraceae</taxon>
        <taxon>environmental samples</taxon>
    </lineage>
</organism>
<evidence type="ECO:0008006" key="2">
    <source>
        <dbReference type="Google" id="ProtNLM"/>
    </source>
</evidence>
<dbReference type="EMBL" id="CADCUW010000069">
    <property type="protein sequence ID" value="CAA9390017.1"/>
    <property type="molecule type" value="Genomic_DNA"/>
</dbReference>
<accession>A0A6J4NJM5</accession>
<name>A0A6J4NJM5_9ACTN</name>
<feature type="non-terminal residue" evidence="1">
    <location>
        <position position="1"/>
    </location>
</feature>
<protein>
    <recommendedName>
        <fullName evidence="2">PIN domain-containing protein</fullName>
    </recommendedName>
</protein>
<sequence>AFESGADAIVTWNTRHLGPARSLGFEVSTPPEFQRSLG</sequence>
<gene>
    <name evidence="1" type="ORF">AVDCRST_MAG01-01-457</name>
</gene>
<dbReference type="AlphaFoldDB" id="A0A6J4NJM5"/>
<proteinExistence type="predicted"/>